<dbReference type="GO" id="GO:0008270">
    <property type="term" value="F:zinc ion binding"/>
    <property type="evidence" value="ECO:0007669"/>
    <property type="project" value="UniProtKB-KW"/>
</dbReference>
<dbReference type="AlphaFoldDB" id="A0A8J7Z0P4"/>
<evidence type="ECO:0000256" key="6">
    <source>
        <dbReference type="PROSITE-ProRule" id="PRU00469"/>
    </source>
</evidence>
<evidence type="ECO:0000256" key="4">
    <source>
        <dbReference type="ARBA" id="ARBA00023015"/>
    </source>
</evidence>
<dbReference type="SUPFAM" id="SSF57783">
    <property type="entry name" value="Zinc beta-ribbon"/>
    <property type="match status" value="1"/>
</dbReference>
<dbReference type="Pfam" id="PF08271">
    <property type="entry name" value="Zn_Ribbon_TF"/>
    <property type="match status" value="1"/>
</dbReference>
<dbReference type="InterPro" id="IPR023486">
    <property type="entry name" value="TFIIB_CS"/>
</dbReference>
<comment type="similarity">
    <text evidence="1">Belongs to the TFIIB family.</text>
</comment>
<evidence type="ECO:0000313" key="9">
    <source>
        <dbReference type="EMBL" id="NCN65762.1"/>
    </source>
</evidence>
<keyword evidence="4" id="KW-0805">Transcription regulation</keyword>
<dbReference type="PROSITE" id="PS00782">
    <property type="entry name" value="TFIIB"/>
    <property type="match status" value="1"/>
</dbReference>
<keyword evidence="3" id="KW-0677">Repeat</keyword>
<keyword evidence="6" id="KW-0862">Zinc</keyword>
<evidence type="ECO:0000256" key="3">
    <source>
        <dbReference type="ARBA" id="ARBA00022737"/>
    </source>
</evidence>
<dbReference type="Gene3D" id="1.10.472.10">
    <property type="entry name" value="Cyclin-like"/>
    <property type="match status" value="1"/>
</dbReference>
<proteinExistence type="inferred from homology"/>
<evidence type="ECO:0000256" key="5">
    <source>
        <dbReference type="ARBA" id="ARBA00023163"/>
    </source>
</evidence>
<evidence type="ECO:0000313" key="11">
    <source>
        <dbReference type="Proteomes" id="UP000738826"/>
    </source>
</evidence>
<accession>A0A8J7Z0P4</accession>
<dbReference type="Proteomes" id="UP000738826">
    <property type="component" value="Unassembled WGS sequence"/>
</dbReference>
<dbReference type="InterPro" id="IPR000812">
    <property type="entry name" value="TFIIB"/>
</dbReference>
<dbReference type="GO" id="GO:0097550">
    <property type="term" value="C:transcription preinitiation complex"/>
    <property type="evidence" value="ECO:0007669"/>
    <property type="project" value="TreeGrafter"/>
</dbReference>
<evidence type="ECO:0000259" key="8">
    <source>
        <dbReference type="PROSITE" id="PS51134"/>
    </source>
</evidence>
<organism evidence="10 11">
    <name type="scientific">Candidatus Altarchaeum hamiconexum</name>
    <dbReference type="NCBI Taxonomy" id="1803513"/>
    <lineage>
        <taxon>Archaea</taxon>
        <taxon>Candidatus Altarchaeota</taxon>
        <taxon>Candidatus Altiarchaeia</taxon>
        <taxon>Candidatus Altarchaeales</taxon>
        <taxon>Candidatus Altarchaeaceae</taxon>
        <taxon>Candidatus Altarchaeum</taxon>
    </lineage>
</organism>
<dbReference type="EMBL" id="JAACVF010000236">
    <property type="protein sequence ID" value="NCN65762.1"/>
    <property type="molecule type" value="Genomic_DNA"/>
</dbReference>
<dbReference type="GO" id="GO:0017025">
    <property type="term" value="F:TBP-class protein binding"/>
    <property type="evidence" value="ECO:0007669"/>
    <property type="project" value="InterPro"/>
</dbReference>
<feature type="compositionally biased region" description="Basic and acidic residues" evidence="7">
    <location>
        <begin position="1"/>
        <end position="20"/>
    </location>
</feature>
<dbReference type="PANTHER" id="PTHR11618">
    <property type="entry name" value="TRANSCRIPTION INITIATION FACTOR IIB-RELATED"/>
    <property type="match status" value="1"/>
</dbReference>
<dbReference type="PROSITE" id="PS51134">
    <property type="entry name" value="ZF_TFIIB"/>
    <property type="match status" value="1"/>
</dbReference>
<comment type="caution">
    <text evidence="10">The sequence shown here is derived from an EMBL/GenBank/DDBJ whole genome shotgun (WGS) entry which is preliminary data.</text>
</comment>
<reference evidence="10" key="1">
    <citation type="submission" date="2019-11" db="EMBL/GenBank/DDBJ databases">
        <title>Lipid analysis of CO2-rich subsurface aquifers suggests an autotrophy-based deep biosphere with lysolipids enriched in CPR bacteria.</title>
        <authorList>
            <person name="Probst A.J."/>
            <person name="Elling F.J."/>
            <person name="Castelle C.J."/>
            <person name="Zhu Q."/>
            <person name="Elvert M."/>
            <person name="Birarda G."/>
            <person name="Holman H.-Y."/>
            <person name="Lane K.R."/>
            <person name="Ladd B."/>
            <person name="Ryan M.C."/>
            <person name="Woyke T."/>
            <person name="Hinrichs K.-U."/>
            <person name="Banfield J.F."/>
        </authorList>
    </citation>
    <scope>NUCLEOTIDE SEQUENCE</scope>
    <source>
        <strain evidence="9">CG_2015-01_33_1645</strain>
        <strain evidence="10">CG_2015-04_33_537</strain>
    </source>
</reference>
<feature type="domain" description="TFIIB-type" evidence="8">
    <location>
        <begin position="79"/>
        <end position="110"/>
    </location>
</feature>
<evidence type="ECO:0000256" key="1">
    <source>
        <dbReference type="ARBA" id="ARBA00010857"/>
    </source>
</evidence>
<keyword evidence="5" id="KW-0804">Transcription</keyword>
<feature type="compositionally biased region" description="Basic and acidic residues" evidence="7">
    <location>
        <begin position="27"/>
        <end position="39"/>
    </location>
</feature>
<dbReference type="InterPro" id="IPR013150">
    <property type="entry name" value="TFIIB_cyclin"/>
</dbReference>
<feature type="region of interest" description="Disordered" evidence="7">
    <location>
        <begin position="1"/>
        <end position="39"/>
    </location>
</feature>
<keyword evidence="6" id="KW-0479">Metal-binding</keyword>
<dbReference type="InterPro" id="IPR013763">
    <property type="entry name" value="Cyclin-like_dom"/>
</dbReference>
<sequence length="393" mass="44605">MAKTNSEKIKKAGNCKDKNKVGLNNNEHNESGKQITEELKDTEELKELKELKELEKCELEKDGDLKNSDDKKGNTNYVYKYICPNCNSSVVVTDKKHGEIRCDNCGIILEEQIISSEKEWRVFNDETSGVVRSGGSVKNSQWDKGLTTRVGTGYTDAYGAPISAKAKIKYARLRKLQNRIKLLNTKDRNFVLVSSKVDRILSTLDVGNKIEYMKNECAYIYKKAMEKGLAKRKNHQGIAAAIVYILCKIDKIPFQFLDICKAADVARQLVWKYIRVLQPVIEELHSERINAALNKECQNNTDIKNSIRSIPKDYLNKFADRWNLPPVIEERAKEILKSIGKNGVLSGRSPAGFAAAALYIAAREKNIYLKLSLVHEVKYLTLMNKIKLLEKIV</sequence>
<evidence type="ECO:0000313" key="10">
    <source>
        <dbReference type="EMBL" id="NCS92081.1"/>
    </source>
</evidence>
<evidence type="ECO:0000256" key="7">
    <source>
        <dbReference type="SAM" id="MobiDB-lite"/>
    </source>
</evidence>
<dbReference type="InterPro" id="IPR013137">
    <property type="entry name" value="Znf_TFIIB"/>
</dbReference>
<dbReference type="Pfam" id="PF00382">
    <property type="entry name" value="TFIIB"/>
    <property type="match status" value="2"/>
</dbReference>
<dbReference type="InterPro" id="IPR036915">
    <property type="entry name" value="Cyclin-like_sf"/>
</dbReference>
<dbReference type="SUPFAM" id="SSF47954">
    <property type="entry name" value="Cyclin-like"/>
    <property type="match status" value="2"/>
</dbReference>
<dbReference type="Proteomes" id="UP000768163">
    <property type="component" value="Unassembled WGS sequence"/>
</dbReference>
<evidence type="ECO:0000256" key="2">
    <source>
        <dbReference type="ARBA" id="ARBA00013932"/>
    </source>
</evidence>
<keyword evidence="6" id="KW-0863">Zinc-finger</keyword>
<dbReference type="GO" id="GO:0070897">
    <property type="term" value="P:transcription preinitiation complex assembly"/>
    <property type="evidence" value="ECO:0007669"/>
    <property type="project" value="InterPro"/>
</dbReference>
<name>A0A8J7Z0P4_9ARCH</name>
<dbReference type="Gene3D" id="1.10.472.170">
    <property type="match status" value="1"/>
</dbReference>
<gene>
    <name evidence="10" type="ORF">GW779_06765</name>
    <name evidence="9" type="ORF">GW910_06895</name>
</gene>
<dbReference type="SMART" id="SM00385">
    <property type="entry name" value="CYCLIN"/>
    <property type="match status" value="2"/>
</dbReference>
<dbReference type="PRINTS" id="PR00685">
    <property type="entry name" value="TIFACTORIIB"/>
</dbReference>
<dbReference type="PANTHER" id="PTHR11618:SF13">
    <property type="entry name" value="TRANSCRIPTION INITIATION FACTOR IIB"/>
    <property type="match status" value="1"/>
</dbReference>
<protein>
    <recommendedName>
        <fullName evidence="2">Transcription initiation factor IIB</fullName>
    </recommendedName>
</protein>
<dbReference type="EMBL" id="JAACQH010000177">
    <property type="protein sequence ID" value="NCS92081.1"/>
    <property type="molecule type" value="Genomic_DNA"/>
</dbReference>